<dbReference type="EMBL" id="QUSW01000001">
    <property type="protein sequence ID" value="RQP26122.1"/>
    <property type="molecule type" value="Genomic_DNA"/>
</dbReference>
<keyword evidence="5" id="KW-1185">Reference proteome</keyword>
<dbReference type="Proteomes" id="UP000267464">
    <property type="component" value="Unassembled WGS sequence"/>
</dbReference>
<dbReference type="Gene3D" id="3.40.50.2300">
    <property type="match status" value="1"/>
</dbReference>
<dbReference type="Pfam" id="PF00072">
    <property type="entry name" value="Response_reg"/>
    <property type="match status" value="1"/>
</dbReference>
<dbReference type="InterPro" id="IPR011006">
    <property type="entry name" value="CheY-like_superfamily"/>
</dbReference>
<feature type="domain" description="Response regulatory" evidence="3">
    <location>
        <begin position="3"/>
        <end position="119"/>
    </location>
</feature>
<proteinExistence type="predicted"/>
<reference evidence="4 5" key="2">
    <citation type="submission" date="2018-12" db="EMBL/GenBank/DDBJ databases">
        <title>Rhizobacter gummiphilus sp. nov., a rubber-degrading bacterium isolated from the soil of a botanical garden in Japan.</title>
        <authorList>
            <person name="Shunsuke S.S."/>
        </authorList>
    </citation>
    <scope>NUCLEOTIDE SEQUENCE [LARGE SCALE GENOMIC DNA]</scope>
    <source>
        <strain evidence="4 5">S-16</strain>
    </source>
</reference>
<evidence type="ECO:0000313" key="5">
    <source>
        <dbReference type="Proteomes" id="UP000267464"/>
    </source>
</evidence>
<dbReference type="PANTHER" id="PTHR45339:SF3">
    <property type="entry name" value="HISTIDINE KINASE"/>
    <property type="match status" value="1"/>
</dbReference>
<dbReference type="AlphaFoldDB" id="A0A3N7J5M9"/>
<accession>A0A3N7J5M9</accession>
<evidence type="ECO:0000313" key="4">
    <source>
        <dbReference type="EMBL" id="RQP26122.1"/>
    </source>
</evidence>
<dbReference type="PROSITE" id="PS50110">
    <property type="entry name" value="RESPONSE_REGULATORY"/>
    <property type="match status" value="1"/>
</dbReference>
<evidence type="ECO:0000259" key="3">
    <source>
        <dbReference type="PROSITE" id="PS50110"/>
    </source>
</evidence>
<dbReference type="CDD" id="cd17548">
    <property type="entry name" value="REC_DivK-like"/>
    <property type="match status" value="1"/>
</dbReference>
<protein>
    <submittedName>
        <fullName evidence="4">Response regulator</fullName>
    </submittedName>
</protein>
<dbReference type="SMART" id="SM00448">
    <property type="entry name" value="REC"/>
    <property type="match status" value="1"/>
</dbReference>
<evidence type="ECO:0000256" key="2">
    <source>
        <dbReference type="PROSITE-ProRule" id="PRU00169"/>
    </source>
</evidence>
<dbReference type="RefSeq" id="WP_124538795.1">
    <property type="nucleotide sequence ID" value="NZ_QUSW01000001.1"/>
</dbReference>
<evidence type="ECO:0000256" key="1">
    <source>
        <dbReference type="ARBA" id="ARBA00022553"/>
    </source>
</evidence>
<sequence length="128" mass="14080">MLRILVIEDSPVNMALTVAILESAGHSILQADHAAEGIEIARREQPDLVLMDIQLPDIDGLAATRRLKADPRTAQLPVIALTAFAMKGDEDETRKAGCDGYVTKPIRYKEFLAEVNAVMKRRAEAAQR</sequence>
<dbReference type="GO" id="GO:0000160">
    <property type="term" value="P:phosphorelay signal transduction system"/>
    <property type="evidence" value="ECO:0007669"/>
    <property type="project" value="InterPro"/>
</dbReference>
<dbReference type="SUPFAM" id="SSF52172">
    <property type="entry name" value="CheY-like"/>
    <property type="match status" value="1"/>
</dbReference>
<name>A0A3N7J5M9_9BURK</name>
<dbReference type="InterPro" id="IPR001789">
    <property type="entry name" value="Sig_transdc_resp-reg_receiver"/>
</dbReference>
<gene>
    <name evidence="4" type="ORF">DZC73_03510</name>
</gene>
<comment type="caution">
    <text evidence="4">The sequence shown here is derived from an EMBL/GenBank/DDBJ whole genome shotgun (WGS) entry which is preliminary data.</text>
</comment>
<reference evidence="4 5" key="1">
    <citation type="submission" date="2018-08" db="EMBL/GenBank/DDBJ databases">
        <authorList>
            <person name="Khan S.A."/>
            <person name="Jeon C.O."/>
            <person name="Chun B.H."/>
            <person name="Jeong S.E."/>
        </authorList>
    </citation>
    <scope>NUCLEOTIDE SEQUENCE [LARGE SCALE GENOMIC DNA]</scope>
    <source>
        <strain evidence="4 5">S-16</strain>
    </source>
</reference>
<feature type="modified residue" description="4-aspartylphosphate" evidence="2">
    <location>
        <position position="52"/>
    </location>
</feature>
<keyword evidence="1 2" id="KW-0597">Phosphoprotein</keyword>
<organism evidence="4 5">
    <name type="scientific">Piscinibacter terrae</name>
    <dbReference type="NCBI Taxonomy" id="2496871"/>
    <lineage>
        <taxon>Bacteria</taxon>
        <taxon>Pseudomonadati</taxon>
        <taxon>Pseudomonadota</taxon>
        <taxon>Betaproteobacteria</taxon>
        <taxon>Burkholderiales</taxon>
        <taxon>Sphaerotilaceae</taxon>
        <taxon>Piscinibacter</taxon>
    </lineage>
</organism>
<dbReference type="OrthoDB" id="9179585at2"/>
<dbReference type="PANTHER" id="PTHR45339">
    <property type="entry name" value="HYBRID SIGNAL TRANSDUCTION HISTIDINE KINASE J"/>
    <property type="match status" value="1"/>
</dbReference>